<protein>
    <submittedName>
        <fullName evidence="1">Type IV pilus biogenesis protein PilM</fullName>
    </submittedName>
</protein>
<dbReference type="InterPro" id="IPR009987">
    <property type="entry name" value="IM_PilM"/>
</dbReference>
<sequence>MYGAVFLALALMLGLLLDLDDQAARSSESTDLSVLAHSLLVYRNALAEYAVAHPSVTGAVADSALNLPTWYVKASGVQGYIAAGRSYTYCSDPPRGLATQLGKLTGRSLAVGSVSGGQLVNPFAGQVGVSVPTAIPQGSVVLYQ</sequence>
<evidence type="ECO:0000313" key="1">
    <source>
        <dbReference type="EMBL" id="MFC2973862.1"/>
    </source>
</evidence>
<dbReference type="RefSeq" id="WP_377815780.1">
    <property type="nucleotide sequence ID" value="NZ_JBHRSJ010000034.1"/>
</dbReference>
<proteinExistence type="predicted"/>
<name>A0ABV7AWQ1_9GAMM</name>
<keyword evidence="2" id="KW-1185">Reference proteome</keyword>
<dbReference type="InterPro" id="IPR041884">
    <property type="entry name" value="PilM_C-ter"/>
</dbReference>
<dbReference type="Pfam" id="PF07419">
    <property type="entry name" value="PilM"/>
    <property type="match status" value="1"/>
</dbReference>
<evidence type="ECO:0000313" key="2">
    <source>
        <dbReference type="Proteomes" id="UP001595457"/>
    </source>
</evidence>
<gene>
    <name evidence="1" type="primary">pilM</name>
    <name evidence="1" type="ORF">ACFOJE_16795</name>
</gene>
<dbReference type="EMBL" id="JBHRSJ010000034">
    <property type="protein sequence ID" value="MFC2973862.1"/>
    <property type="molecule type" value="Genomic_DNA"/>
</dbReference>
<comment type="caution">
    <text evidence="1">The sequence shown here is derived from an EMBL/GenBank/DDBJ whole genome shotgun (WGS) entry which is preliminary data.</text>
</comment>
<accession>A0ABV7AWQ1</accession>
<organism evidence="1 2">
    <name type="scientific">Azotobacter bryophylli</name>
    <dbReference type="NCBI Taxonomy" id="1986537"/>
    <lineage>
        <taxon>Bacteria</taxon>
        <taxon>Pseudomonadati</taxon>
        <taxon>Pseudomonadota</taxon>
        <taxon>Gammaproteobacteria</taxon>
        <taxon>Pseudomonadales</taxon>
        <taxon>Pseudomonadaceae</taxon>
        <taxon>Azotobacter</taxon>
    </lineage>
</organism>
<dbReference type="Gene3D" id="3.30.1300.90">
    <property type="entry name" value="PilM protein, N-terminal domain"/>
    <property type="match status" value="1"/>
</dbReference>
<dbReference type="InterPro" id="IPR041883">
    <property type="entry name" value="PilM_N-ter"/>
</dbReference>
<dbReference type="Proteomes" id="UP001595457">
    <property type="component" value="Unassembled WGS sequence"/>
</dbReference>
<reference evidence="2" key="1">
    <citation type="journal article" date="2019" name="Int. J. Syst. Evol. Microbiol.">
        <title>The Global Catalogue of Microorganisms (GCM) 10K type strain sequencing project: providing services to taxonomists for standard genome sequencing and annotation.</title>
        <authorList>
            <consortium name="The Broad Institute Genomics Platform"/>
            <consortium name="The Broad Institute Genome Sequencing Center for Infectious Disease"/>
            <person name="Wu L."/>
            <person name="Ma J."/>
        </authorList>
    </citation>
    <scope>NUCLEOTIDE SEQUENCE [LARGE SCALE GENOMIC DNA]</scope>
    <source>
        <strain evidence="2">KCTC 62195</strain>
    </source>
</reference>
<dbReference type="Gene3D" id="6.20.120.30">
    <property type="entry name" value="PilM protein, C-terminal domain"/>
    <property type="match status" value="1"/>
</dbReference>